<evidence type="ECO:0000313" key="1">
    <source>
        <dbReference type="EMBL" id="KAI0045562.1"/>
    </source>
</evidence>
<proteinExistence type="predicted"/>
<sequence>MSIHGNPERVDNTVEYLHALDLRPTYAQLTGDFATMSRVRALWPALWCIQPMGTNILATPELKTPFAAALLGIAPHSTEPSVFAETSALEHLTSFVLDGALPPQTIVDRCVALETLVFAVRPNTAVRLPRTLRYVGFHPEKQDAVAPLKCLVIALRALPNLVLVTATRTLSASDLADMTSVCRKIHVELGLYRHKAMYRRIINQPDWI</sequence>
<keyword evidence="2" id="KW-1185">Reference proteome</keyword>
<dbReference type="EMBL" id="MU275948">
    <property type="protein sequence ID" value="KAI0045562.1"/>
    <property type="molecule type" value="Genomic_DNA"/>
</dbReference>
<protein>
    <submittedName>
        <fullName evidence="1">Uncharacterized protein</fullName>
    </submittedName>
</protein>
<reference evidence="1" key="2">
    <citation type="journal article" date="2022" name="New Phytol.">
        <title>Evolutionary transition to the ectomycorrhizal habit in the genomes of a hyperdiverse lineage of mushroom-forming fungi.</title>
        <authorList>
            <person name="Looney B."/>
            <person name="Miyauchi S."/>
            <person name="Morin E."/>
            <person name="Drula E."/>
            <person name="Courty P.E."/>
            <person name="Kohler A."/>
            <person name="Kuo A."/>
            <person name="LaButti K."/>
            <person name="Pangilinan J."/>
            <person name="Lipzen A."/>
            <person name="Riley R."/>
            <person name="Andreopoulos W."/>
            <person name="He G."/>
            <person name="Johnson J."/>
            <person name="Nolan M."/>
            <person name="Tritt A."/>
            <person name="Barry K.W."/>
            <person name="Grigoriev I.V."/>
            <person name="Nagy L.G."/>
            <person name="Hibbett D."/>
            <person name="Henrissat B."/>
            <person name="Matheny P.B."/>
            <person name="Labbe J."/>
            <person name="Martin F.M."/>
        </authorList>
    </citation>
    <scope>NUCLEOTIDE SEQUENCE</scope>
    <source>
        <strain evidence="1">FP105234-sp</strain>
    </source>
</reference>
<accession>A0ACB8RP25</accession>
<dbReference type="Proteomes" id="UP000814033">
    <property type="component" value="Unassembled WGS sequence"/>
</dbReference>
<organism evidence="1 2">
    <name type="scientific">Auriscalpium vulgare</name>
    <dbReference type="NCBI Taxonomy" id="40419"/>
    <lineage>
        <taxon>Eukaryota</taxon>
        <taxon>Fungi</taxon>
        <taxon>Dikarya</taxon>
        <taxon>Basidiomycota</taxon>
        <taxon>Agaricomycotina</taxon>
        <taxon>Agaricomycetes</taxon>
        <taxon>Russulales</taxon>
        <taxon>Auriscalpiaceae</taxon>
        <taxon>Auriscalpium</taxon>
    </lineage>
</organism>
<evidence type="ECO:0000313" key="2">
    <source>
        <dbReference type="Proteomes" id="UP000814033"/>
    </source>
</evidence>
<comment type="caution">
    <text evidence="1">The sequence shown here is derived from an EMBL/GenBank/DDBJ whole genome shotgun (WGS) entry which is preliminary data.</text>
</comment>
<reference evidence="1" key="1">
    <citation type="submission" date="2021-02" db="EMBL/GenBank/DDBJ databases">
        <authorList>
            <consortium name="DOE Joint Genome Institute"/>
            <person name="Ahrendt S."/>
            <person name="Looney B.P."/>
            <person name="Miyauchi S."/>
            <person name="Morin E."/>
            <person name="Drula E."/>
            <person name="Courty P.E."/>
            <person name="Chicoki N."/>
            <person name="Fauchery L."/>
            <person name="Kohler A."/>
            <person name="Kuo A."/>
            <person name="Labutti K."/>
            <person name="Pangilinan J."/>
            <person name="Lipzen A."/>
            <person name="Riley R."/>
            <person name="Andreopoulos W."/>
            <person name="He G."/>
            <person name="Johnson J."/>
            <person name="Barry K.W."/>
            <person name="Grigoriev I.V."/>
            <person name="Nagy L."/>
            <person name="Hibbett D."/>
            <person name="Henrissat B."/>
            <person name="Matheny P.B."/>
            <person name="Labbe J."/>
            <person name="Martin F."/>
        </authorList>
    </citation>
    <scope>NUCLEOTIDE SEQUENCE</scope>
    <source>
        <strain evidence="1">FP105234-sp</strain>
    </source>
</reference>
<gene>
    <name evidence="1" type="ORF">FA95DRAFT_1607601</name>
</gene>
<name>A0ACB8RP25_9AGAM</name>